<keyword evidence="9" id="KW-1003">Cell membrane</keyword>
<feature type="transmembrane region" description="Helical" evidence="9">
    <location>
        <begin position="279"/>
        <end position="299"/>
    </location>
</feature>
<keyword evidence="6 9" id="KW-1133">Transmembrane helix</keyword>
<dbReference type="InterPro" id="IPR006667">
    <property type="entry name" value="SLC41_membr_dom"/>
</dbReference>
<feature type="transmembrane region" description="Helical" evidence="9">
    <location>
        <begin position="418"/>
        <end position="441"/>
    </location>
</feature>
<dbReference type="Gene3D" id="3.10.580.10">
    <property type="entry name" value="CBS-domain"/>
    <property type="match status" value="1"/>
</dbReference>
<evidence type="ECO:0000256" key="9">
    <source>
        <dbReference type="RuleBase" id="RU362011"/>
    </source>
</evidence>
<feature type="transmembrane region" description="Helical" evidence="9">
    <location>
        <begin position="353"/>
        <end position="375"/>
    </location>
</feature>
<dbReference type="STRING" id="1630136.AS592_11705"/>
<feature type="domain" description="CBS" evidence="10">
    <location>
        <begin position="196"/>
        <end position="254"/>
    </location>
</feature>
<evidence type="ECO:0000256" key="7">
    <source>
        <dbReference type="ARBA" id="ARBA00023136"/>
    </source>
</evidence>
<dbReference type="InterPro" id="IPR038076">
    <property type="entry name" value="MgtE_N_sf"/>
</dbReference>
<dbReference type="PROSITE" id="PS51371">
    <property type="entry name" value="CBS"/>
    <property type="match status" value="1"/>
</dbReference>
<accession>A0A151CJS5</accession>
<dbReference type="InterPro" id="IPR006669">
    <property type="entry name" value="MgtE_transporter"/>
</dbReference>
<evidence type="ECO:0000256" key="6">
    <source>
        <dbReference type="ARBA" id="ARBA00022989"/>
    </source>
</evidence>
<protein>
    <recommendedName>
        <fullName evidence="9">Magnesium transporter MgtE</fullName>
    </recommendedName>
</protein>
<evidence type="ECO:0000256" key="1">
    <source>
        <dbReference type="ARBA" id="ARBA00004141"/>
    </source>
</evidence>
<gene>
    <name evidence="11" type="ORF">AS592_11705</name>
</gene>
<dbReference type="RefSeq" id="WP_067328842.1">
    <property type="nucleotide sequence ID" value="NZ_LNKT01000001.1"/>
</dbReference>
<comment type="subcellular location">
    <subcellularLocation>
        <location evidence="9">Cell membrane</location>
        <topology evidence="9">Multi-pass membrane protein</topology>
    </subcellularLocation>
    <subcellularLocation>
        <location evidence="1">Membrane</location>
        <topology evidence="1">Multi-pass membrane protein</topology>
    </subcellularLocation>
</comment>
<evidence type="ECO:0000256" key="8">
    <source>
        <dbReference type="PROSITE-ProRule" id="PRU00703"/>
    </source>
</evidence>
<dbReference type="PANTHER" id="PTHR43773:SF1">
    <property type="entry name" value="MAGNESIUM TRANSPORTER MGTE"/>
    <property type="match status" value="1"/>
</dbReference>
<evidence type="ECO:0000259" key="10">
    <source>
        <dbReference type="PROSITE" id="PS51371"/>
    </source>
</evidence>
<dbReference type="Gene3D" id="1.25.60.10">
    <property type="entry name" value="MgtE N-terminal domain-like"/>
    <property type="match status" value="1"/>
</dbReference>
<dbReference type="Pfam" id="PF03448">
    <property type="entry name" value="MgtE_N"/>
    <property type="match status" value="1"/>
</dbReference>
<organism evidence="11 12">
    <name type="scientific">Sulfurovum riftiae</name>
    <dbReference type="NCBI Taxonomy" id="1630136"/>
    <lineage>
        <taxon>Bacteria</taxon>
        <taxon>Pseudomonadati</taxon>
        <taxon>Campylobacterota</taxon>
        <taxon>Epsilonproteobacteria</taxon>
        <taxon>Campylobacterales</taxon>
        <taxon>Sulfurovaceae</taxon>
        <taxon>Sulfurovum</taxon>
    </lineage>
</organism>
<sequence>MDKLTQYINAHPADELHPSEIASLLKDMHEKHFDEAVKHIPKELIADVALELPDRYFEDVVESFTPEELAQSVAELESDDQTDFIQELEEVDDSMAQEVFEQLHKDDQADILQLKQYDDNEAGAYMQVEVYAARLDHKVEEIIKEFADLKRQNQLENVNYLFVTDEDNHLRYGVGLDDLLTFDFKKTLRENINENPEKYKPVIGHDHDDIKEIVKKFQEYDLNSMPIVDEYGYLLGRITSDDIYDIISEHATDQMYNLAGVNDDAEEDDDLIKAGKARAVWLGINLITAIAASLVIGAFEGTIHAYVALAVLMPIVASMGGNAGTQSLTVVVRQLALGDIAKHDAFRTIKKEVILSLANGLLFAIIIGVVAAIWFDKGMLGVVIALSMIINLLSAGFFGSMIPLMLKKMNIDPAIGSTVILTTITDIVGFFSFLGLATLILL</sequence>
<keyword evidence="4 9" id="KW-0812">Transmembrane</keyword>
<comment type="similarity">
    <text evidence="2 9">Belongs to the SLC41A transporter family.</text>
</comment>
<feature type="transmembrane region" description="Helical" evidence="9">
    <location>
        <begin position="381"/>
        <end position="406"/>
    </location>
</feature>
<evidence type="ECO:0000256" key="5">
    <source>
        <dbReference type="ARBA" id="ARBA00022842"/>
    </source>
</evidence>
<comment type="function">
    <text evidence="9">Acts as a magnesium transporter.</text>
</comment>
<evidence type="ECO:0000256" key="4">
    <source>
        <dbReference type="ARBA" id="ARBA00022692"/>
    </source>
</evidence>
<name>A0A151CJS5_9BACT</name>
<dbReference type="GO" id="GO:0005886">
    <property type="term" value="C:plasma membrane"/>
    <property type="evidence" value="ECO:0007669"/>
    <property type="project" value="UniProtKB-SubCell"/>
</dbReference>
<dbReference type="EMBL" id="LNKT01000001">
    <property type="protein sequence ID" value="KYJ87747.1"/>
    <property type="molecule type" value="Genomic_DNA"/>
</dbReference>
<keyword evidence="5 9" id="KW-0460">Magnesium</keyword>
<evidence type="ECO:0000256" key="3">
    <source>
        <dbReference type="ARBA" id="ARBA00022448"/>
    </source>
</evidence>
<evidence type="ECO:0000313" key="11">
    <source>
        <dbReference type="EMBL" id="KYJ87747.1"/>
    </source>
</evidence>
<dbReference type="InterPro" id="IPR046342">
    <property type="entry name" value="CBS_dom_sf"/>
</dbReference>
<dbReference type="SMART" id="SM00116">
    <property type="entry name" value="CBS"/>
    <property type="match status" value="1"/>
</dbReference>
<dbReference type="SMART" id="SM00924">
    <property type="entry name" value="MgtE_N"/>
    <property type="match status" value="1"/>
</dbReference>
<dbReference type="SUPFAM" id="SSF54631">
    <property type="entry name" value="CBS-domain pair"/>
    <property type="match status" value="1"/>
</dbReference>
<evidence type="ECO:0000313" key="12">
    <source>
        <dbReference type="Proteomes" id="UP000075359"/>
    </source>
</evidence>
<keyword evidence="9" id="KW-0479">Metal-binding</keyword>
<dbReference type="Gene3D" id="1.10.357.20">
    <property type="entry name" value="SLC41 divalent cation transporters, integral membrane domain"/>
    <property type="match status" value="1"/>
</dbReference>
<keyword evidence="8" id="KW-0129">CBS domain</keyword>
<reference evidence="11 12" key="1">
    <citation type="submission" date="2015-11" db="EMBL/GenBank/DDBJ databases">
        <title>Draft genome of Sulfurovum riftiae 1812E, a member of the Epsilonproteobacteria isolated from the tube of the deep-sea hydrothermal vent tubewom Riftia pachyptila.</title>
        <authorList>
            <person name="Vetriani C."/>
            <person name="Giovannelli D."/>
        </authorList>
    </citation>
    <scope>NUCLEOTIDE SEQUENCE [LARGE SCALE GENOMIC DNA]</scope>
    <source>
        <strain evidence="11 12">1812E</strain>
    </source>
</reference>
<dbReference type="GO" id="GO:0046872">
    <property type="term" value="F:metal ion binding"/>
    <property type="evidence" value="ECO:0007669"/>
    <property type="project" value="UniProtKB-KW"/>
</dbReference>
<dbReference type="SUPFAM" id="SSF158791">
    <property type="entry name" value="MgtE N-terminal domain-like"/>
    <property type="match status" value="1"/>
</dbReference>
<dbReference type="InterPro" id="IPR036739">
    <property type="entry name" value="SLC41_membr_dom_sf"/>
</dbReference>
<dbReference type="Proteomes" id="UP000075359">
    <property type="component" value="Unassembled WGS sequence"/>
</dbReference>
<dbReference type="AlphaFoldDB" id="A0A151CJS5"/>
<dbReference type="Pfam" id="PF01769">
    <property type="entry name" value="MgtE"/>
    <property type="match status" value="1"/>
</dbReference>
<dbReference type="GO" id="GO:0015095">
    <property type="term" value="F:magnesium ion transmembrane transporter activity"/>
    <property type="evidence" value="ECO:0007669"/>
    <property type="project" value="UniProtKB-UniRule"/>
</dbReference>
<dbReference type="SUPFAM" id="SSF161093">
    <property type="entry name" value="MgtE membrane domain-like"/>
    <property type="match status" value="1"/>
</dbReference>
<keyword evidence="12" id="KW-1185">Reference proteome</keyword>
<proteinExistence type="inferred from homology"/>
<comment type="subunit">
    <text evidence="9">Homodimer.</text>
</comment>
<dbReference type="PANTHER" id="PTHR43773">
    <property type="entry name" value="MAGNESIUM TRANSPORTER MGTE"/>
    <property type="match status" value="1"/>
</dbReference>
<dbReference type="NCBIfam" id="TIGR00400">
    <property type="entry name" value="mgtE"/>
    <property type="match status" value="1"/>
</dbReference>
<dbReference type="InterPro" id="IPR000644">
    <property type="entry name" value="CBS_dom"/>
</dbReference>
<evidence type="ECO:0000256" key="2">
    <source>
        <dbReference type="ARBA" id="ARBA00009749"/>
    </source>
</evidence>
<dbReference type="InterPro" id="IPR006668">
    <property type="entry name" value="Mg_transptr_MgtE_intracell_dom"/>
</dbReference>
<comment type="caution">
    <text evidence="11">The sequence shown here is derived from an EMBL/GenBank/DDBJ whole genome shotgun (WGS) entry which is preliminary data.</text>
</comment>
<keyword evidence="3 9" id="KW-0813">Transport</keyword>
<dbReference type="OrthoDB" id="9790355at2"/>
<dbReference type="Pfam" id="PF00571">
    <property type="entry name" value="CBS"/>
    <property type="match status" value="1"/>
</dbReference>
<feature type="transmembrane region" description="Helical" evidence="9">
    <location>
        <begin position="305"/>
        <end position="332"/>
    </location>
</feature>
<keyword evidence="7 9" id="KW-0472">Membrane</keyword>